<dbReference type="GO" id="GO:0000160">
    <property type="term" value="P:phosphorelay signal transduction system"/>
    <property type="evidence" value="ECO:0007669"/>
    <property type="project" value="InterPro"/>
</dbReference>
<gene>
    <name evidence="3" type="ORF">A3F08_02695</name>
</gene>
<reference evidence="3 4" key="1">
    <citation type="journal article" date="2016" name="Nat. Commun.">
        <title>Thousands of microbial genomes shed light on interconnected biogeochemical processes in an aquifer system.</title>
        <authorList>
            <person name="Anantharaman K."/>
            <person name="Brown C.T."/>
            <person name="Hug L.A."/>
            <person name="Sharon I."/>
            <person name="Castelle C.J."/>
            <person name="Probst A.J."/>
            <person name="Thomas B.C."/>
            <person name="Singh A."/>
            <person name="Wilkins M.J."/>
            <person name="Karaoz U."/>
            <person name="Brodie E.L."/>
            <person name="Williams K.H."/>
            <person name="Hubbard S.S."/>
            <person name="Banfield J.F."/>
        </authorList>
    </citation>
    <scope>NUCLEOTIDE SEQUENCE [LARGE SCALE GENOMIC DNA]</scope>
</reference>
<feature type="domain" description="Response regulatory" evidence="2">
    <location>
        <begin position="6"/>
        <end position="120"/>
    </location>
</feature>
<dbReference type="InterPro" id="IPR011006">
    <property type="entry name" value="CheY-like_superfamily"/>
</dbReference>
<evidence type="ECO:0000256" key="1">
    <source>
        <dbReference type="PROSITE-ProRule" id="PRU00169"/>
    </source>
</evidence>
<evidence type="ECO:0000313" key="4">
    <source>
        <dbReference type="Proteomes" id="UP000176451"/>
    </source>
</evidence>
<organism evidence="3 4">
    <name type="scientific">Candidatus Berkelbacteria bacterium RIFCSPHIGHO2_12_FULL_36_9</name>
    <dbReference type="NCBI Taxonomy" id="1797469"/>
    <lineage>
        <taxon>Bacteria</taxon>
        <taxon>Candidatus Berkelbacteria</taxon>
    </lineage>
</organism>
<dbReference type="Proteomes" id="UP000176451">
    <property type="component" value="Unassembled WGS sequence"/>
</dbReference>
<evidence type="ECO:0000259" key="2">
    <source>
        <dbReference type="PROSITE" id="PS50110"/>
    </source>
</evidence>
<feature type="modified residue" description="4-aspartylphosphate" evidence="1">
    <location>
        <position position="59"/>
    </location>
</feature>
<dbReference type="STRING" id="1797469.A3F08_02695"/>
<protein>
    <recommendedName>
        <fullName evidence="2">Response regulatory domain-containing protein</fullName>
    </recommendedName>
</protein>
<sequence>MPERARVFVAEDNSEWQKIIRRQLTRAGHDIVLEASSFDEAMEMVELAQKEGINVAVLDGSLDSSQSSMRCDGRIIAEALRKQVPGIKIIGLSGFIAKWADVDLGKMDAYMLGETITNLP</sequence>
<dbReference type="PROSITE" id="PS50110">
    <property type="entry name" value="RESPONSE_REGULATORY"/>
    <property type="match status" value="1"/>
</dbReference>
<comment type="caution">
    <text evidence="3">The sequence shown here is derived from an EMBL/GenBank/DDBJ whole genome shotgun (WGS) entry which is preliminary data.</text>
</comment>
<accession>A0A1F5EDW7</accession>
<proteinExistence type="predicted"/>
<dbReference type="AlphaFoldDB" id="A0A1F5EDW7"/>
<dbReference type="Gene3D" id="3.40.50.2300">
    <property type="match status" value="1"/>
</dbReference>
<dbReference type="SUPFAM" id="SSF52172">
    <property type="entry name" value="CheY-like"/>
    <property type="match status" value="1"/>
</dbReference>
<dbReference type="InterPro" id="IPR001789">
    <property type="entry name" value="Sig_transdc_resp-reg_receiver"/>
</dbReference>
<dbReference type="EMBL" id="MEZV01000056">
    <property type="protein sequence ID" value="OGD65555.1"/>
    <property type="molecule type" value="Genomic_DNA"/>
</dbReference>
<keyword evidence="1" id="KW-0597">Phosphoprotein</keyword>
<evidence type="ECO:0000313" key="3">
    <source>
        <dbReference type="EMBL" id="OGD65555.1"/>
    </source>
</evidence>
<name>A0A1F5EDW7_9BACT</name>